<dbReference type="Proteomes" id="UP000680038">
    <property type="component" value="Unassembled WGS sequence"/>
</dbReference>
<dbReference type="EMBL" id="CAJRAF010000002">
    <property type="protein sequence ID" value="CAG5006297.1"/>
    <property type="molecule type" value="Genomic_DNA"/>
</dbReference>
<dbReference type="Pfam" id="PF26303">
    <property type="entry name" value="UPF0323"/>
    <property type="match status" value="1"/>
</dbReference>
<keyword evidence="3" id="KW-1185">Reference proteome</keyword>
<organism evidence="2 3">
    <name type="scientific">Dyadobacter helix</name>
    <dbReference type="NCBI Taxonomy" id="2822344"/>
    <lineage>
        <taxon>Bacteria</taxon>
        <taxon>Pseudomonadati</taxon>
        <taxon>Bacteroidota</taxon>
        <taxon>Cytophagia</taxon>
        <taxon>Cytophagales</taxon>
        <taxon>Spirosomataceae</taxon>
        <taxon>Dyadobacter</taxon>
    </lineage>
</organism>
<feature type="domain" description="UPF0323" evidence="1">
    <location>
        <begin position="57"/>
        <end position="174"/>
    </location>
</feature>
<dbReference type="AlphaFoldDB" id="A0A916JE32"/>
<evidence type="ECO:0000259" key="1">
    <source>
        <dbReference type="Pfam" id="PF26303"/>
    </source>
</evidence>
<accession>A0A916JE32</accession>
<protein>
    <recommendedName>
        <fullName evidence="1">UPF0323 domain-containing protein</fullName>
    </recommendedName>
</protein>
<dbReference type="RefSeq" id="WP_215240235.1">
    <property type="nucleotide sequence ID" value="NZ_CAJRAF010000002.1"/>
</dbReference>
<gene>
    <name evidence="2" type="ORF">DYBT9275_03788</name>
</gene>
<proteinExistence type="predicted"/>
<evidence type="ECO:0000313" key="2">
    <source>
        <dbReference type="EMBL" id="CAG5006297.1"/>
    </source>
</evidence>
<sequence>MTQLRKGSFIKKVRDISMSSALTLTLLSGAVLIPGCSSNEEDESAYSYEETTYSKGIRSHIKEVSPGEFKIMDEESVSADSSVAIVTYLDGHTDSLSTSAAKALIDNEIRNNNAYVGHHSGLSSMLLYGGMGYLLGRNSGNGYINNYRSQQDEQRSRGFYASPGAYGRSQTAVRDINASRSTRIVTTRPASGRNGFFGRSFGRSGG</sequence>
<comment type="caution">
    <text evidence="2">The sequence shown here is derived from an EMBL/GenBank/DDBJ whole genome shotgun (WGS) entry which is preliminary data.</text>
</comment>
<name>A0A916JE32_9BACT</name>
<evidence type="ECO:0000313" key="3">
    <source>
        <dbReference type="Proteomes" id="UP000680038"/>
    </source>
</evidence>
<reference evidence="2" key="1">
    <citation type="submission" date="2021-04" db="EMBL/GenBank/DDBJ databases">
        <authorList>
            <person name="Rodrigo-Torres L."/>
            <person name="Arahal R. D."/>
            <person name="Lucena T."/>
        </authorList>
    </citation>
    <scope>NUCLEOTIDE SEQUENCE</scope>
    <source>
        <strain evidence="2">CECT 9275</strain>
    </source>
</reference>
<dbReference type="InterPro" id="IPR059092">
    <property type="entry name" value="UPF0323_dom"/>
</dbReference>